<sequence length="233" mass="25077">MSQDDDGSGFVYPDPDSDSESEAIEYPEMESPTDGGGGKSTIGLWIRDGSLGFGIVIVGLLLLTVAAGVWPPMTVVESGSMEPNINQGDMTIVSAPDRFVNENADENGVVTHDFAVQEGVENLGGYGTVIVFQDPQTNGPATIHRAMFHVEEGEDWFERANESFLHGATSCSDLRNCPAPNAGYITKGDNNPYYDQAIGLSRPIDGDWISSVARADVPYVGWIRLIFSGRLIV</sequence>
<organism evidence="7 8">
    <name type="scientific">Halorubrum laminariae</name>
    <dbReference type="NCBI Taxonomy" id="1433523"/>
    <lineage>
        <taxon>Archaea</taxon>
        <taxon>Methanobacteriati</taxon>
        <taxon>Methanobacteriota</taxon>
        <taxon>Stenosarchaea group</taxon>
        <taxon>Halobacteria</taxon>
        <taxon>Halobacteriales</taxon>
        <taxon>Haloferacaceae</taxon>
        <taxon>Halorubrum</taxon>
    </lineage>
</organism>
<proteinExistence type="predicted"/>
<evidence type="ECO:0000313" key="7">
    <source>
        <dbReference type="EMBL" id="MFD1570089.1"/>
    </source>
</evidence>
<keyword evidence="3 6" id="KW-1133">Transmembrane helix</keyword>
<feature type="region of interest" description="Disordered" evidence="5">
    <location>
        <begin position="1"/>
        <end position="38"/>
    </location>
</feature>
<dbReference type="CDD" id="cd06530">
    <property type="entry name" value="S26_SPase_I"/>
    <property type="match status" value="1"/>
</dbReference>
<evidence type="ECO:0000256" key="4">
    <source>
        <dbReference type="ARBA" id="ARBA00023136"/>
    </source>
</evidence>
<feature type="compositionally biased region" description="Acidic residues" evidence="5">
    <location>
        <begin position="15"/>
        <end position="28"/>
    </location>
</feature>
<feature type="transmembrane region" description="Helical" evidence="6">
    <location>
        <begin position="49"/>
        <end position="70"/>
    </location>
</feature>
<gene>
    <name evidence="7" type="ORF">ACFR9T_05745</name>
</gene>
<name>A0ABD6BYD9_9EURY</name>
<accession>A0ABD6BYD9</accession>
<dbReference type="SUPFAM" id="SSF51306">
    <property type="entry name" value="LexA/Signal peptidase"/>
    <property type="match status" value="1"/>
</dbReference>
<evidence type="ECO:0000313" key="8">
    <source>
        <dbReference type="Proteomes" id="UP001597185"/>
    </source>
</evidence>
<reference evidence="7 8" key="1">
    <citation type="journal article" date="2019" name="Int. J. Syst. Evol. Microbiol.">
        <title>The Global Catalogue of Microorganisms (GCM) 10K type strain sequencing project: providing services to taxonomists for standard genome sequencing and annotation.</title>
        <authorList>
            <consortium name="The Broad Institute Genomics Platform"/>
            <consortium name="The Broad Institute Genome Sequencing Center for Infectious Disease"/>
            <person name="Wu L."/>
            <person name="Ma J."/>
        </authorList>
    </citation>
    <scope>NUCLEOTIDE SEQUENCE [LARGE SCALE GENOMIC DNA]</scope>
    <source>
        <strain evidence="7 8">CGMCC 1.12689</strain>
    </source>
</reference>
<keyword evidence="2 6" id="KW-0812">Transmembrane</keyword>
<comment type="subcellular location">
    <subcellularLocation>
        <location evidence="1">Membrane</location>
    </subcellularLocation>
</comment>
<evidence type="ECO:0000256" key="3">
    <source>
        <dbReference type="ARBA" id="ARBA00022989"/>
    </source>
</evidence>
<dbReference type="PANTHER" id="PTHR10806">
    <property type="entry name" value="SIGNAL PEPTIDASE COMPLEX CATALYTIC SUBUNIT SEC11"/>
    <property type="match status" value="1"/>
</dbReference>
<dbReference type="AlphaFoldDB" id="A0ABD6BYD9"/>
<evidence type="ECO:0000256" key="1">
    <source>
        <dbReference type="ARBA" id="ARBA00004370"/>
    </source>
</evidence>
<keyword evidence="8" id="KW-1185">Reference proteome</keyword>
<keyword evidence="4 6" id="KW-0472">Membrane</keyword>
<dbReference type="Proteomes" id="UP001597185">
    <property type="component" value="Unassembled WGS sequence"/>
</dbReference>
<dbReference type="GO" id="GO:0016020">
    <property type="term" value="C:membrane"/>
    <property type="evidence" value="ECO:0007669"/>
    <property type="project" value="UniProtKB-SubCell"/>
</dbReference>
<dbReference type="PANTHER" id="PTHR10806:SF6">
    <property type="entry name" value="SIGNAL PEPTIDASE COMPLEX CATALYTIC SUBUNIT SEC11"/>
    <property type="match status" value="1"/>
</dbReference>
<evidence type="ECO:0000256" key="5">
    <source>
        <dbReference type="SAM" id="MobiDB-lite"/>
    </source>
</evidence>
<dbReference type="RefSeq" id="WP_256397100.1">
    <property type="nucleotide sequence ID" value="NZ_JANHDL010000004.1"/>
</dbReference>
<dbReference type="InterPro" id="IPR001733">
    <property type="entry name" value="Peptidase_S26B"/>
</dbReference>
<protein>
    <submittedName>
        <fullName evidence="7">S26 family signal peptidase</fullName>
    </submittedName>
</protein>
<evidence type="ECO:0000256" key="6">
    <source>
        <dbReference type="SAM" id="Phobius"/>
    </source>
</evidence>
<comment type="caution">
    <text evidence="7">The sequence shown here is derived from an EMBL/GenBank/DDBJ whole genome shotgun (WGS) entry which is preliminary data.</text>
</comment>
<evidence type="ECO:0000256" key="2">
    <source>
        <dbReference type="ARBA" id="ARBA00022692"/>
    </source>
</evidence>
<dbReference type="InterPro" id="IPR019533">
    <property type="entry name" value="Peptidase_S26"/>
</dbReference>
<dbReference type="EMBL" id="JBHUDB010000002">
    <property type="protein sequence ID" value="MFD1570089.1"/>
    <property type="molecule type" value="Genomic_DNA"/>
</dbReference>
<dbReference type="InterPro" id="IPR036286">
    <property type="entry name" value="LexA/Signal_pep-like_sf"/>
</dbReference>